<evidence type="ECO:0000256" key="5">
    <source>
        <dbReference type="ARBA" id="ARBA00022692"/>
    </source>
</evidence>
<dbReference type="STRING" id="286156.Ppb6_00078"/>
<proteinExistence type="inferred from homology"/>
<dbReference type="InterPro" id="IPR000522">
    <property type="entry name" value="ABC_transptr_permease_BtuC"/>
</dbReference>
<dbReference type="GO" id="GO:0005886">
    <property type="term" value="C:plasma membrane"/>
    <property type="evidence" value="ECO:0007669"/>
    <property type="project" value="UniProtKB-SubCell"/>
</dbReference>
<reference evidence="9 10" key="1">
    <citation type="submission" date="2015-12" db="EMBL/GenBank/DDBJ databases">
        <title>Genome comparisons provide insights into the role of secondary metabolites in the pathogenic phase of the Photorhabdus life cycle.</title>
        <authorList>
            <person name="Tobias N.J."/>
            <person name="Mishra B."/>
            <person name="Gupta D.K."/>
            <person name="Thines M."/>
            <person name="Stinear T.P."/>
            <person name="Bode H.B."/>
        </authorList>
    </citation>
    <scope>NUCLEOTIDE SEQUENCE [LARGE SCALE GENOMIC DNA]</scope>
    <source>
        <strain evidence="9 10">PB68.1</strain>
    </source>
</reference>
<dbReference type="Pfam" id="PF01032">
    <property type="entry name" value="FecCD"/>
    <property type="match status" value="1"/>
</dbReference>
<dbReference type="Proteomes" id="UP000093476">
    <property type="component" value="Unassembled WGS sequence"/>
</dbReference>
<gene>
    <name evidence="9" type="primary">fepG</name>
    <name evidence="9" type="ORF">Ppb6_00078</name>
</gene>
<dbReference type="PATRIC" id="fig|286156.4.peg.105"/>
<dbReference type="RefSeq" id="WP_065821653.1">
    <property type="nucleotide sequence ID" value="NZ_CAWMQZ010000005.1"/>
</dbReference>
<feature type="transmembrane region" description="Helical" evidence="8">
    <location>
        <begin position="218"/>
        <end position="236"/>
    </location>
</feature>
<organism evidence="9 10">
    <name type="scientific">Photorhabdus australis subsp. thailandensis</name>
    <dbReference type="NCBI Taxonomy" id="2805096"/>
    <lineage>
        <taxon>Bacteria</taxon>
        <taxon>Pseudomonadati</taxon>
        <taxon>Pseudomonadota</taxon>
        <taxon>Gammaproteobacteria</taxon>
        <taxon>Enterobacterales</taxon>
        <taxon>Morganellaceae</taxon>
        <taxon>Photorhabdus</taxon>
    </lineage>
</organism>
<dbReference type="Gene3D" id="1.10.3470.10">
    <property type="entry name" value="ABC transporter involved in vitamin B12 uptake, BtuC"/>
    <property type="match status" value="1"/>
</dbReference>
<evidence type="ECO:0000313" key="10">
    <source>
        <dbReference type="Proteomes" id="UP000093476"/>
    </source>
</evidence>
<feature type="transmembrane region" description="Helical" evidence="8">
    <location>
        <begin position="32"/>
        <end position="52"/>
    </location>
</feature>
<feature type="transmembrane region" description="Helical" evidence="8">
    <location>
        <begin position="328"/>
        <end position="348"/>
    </location>
</feature>
<dbReference type="EMBL" id="LOMY01000005">
    <property type="protein sequence ID" value="OCQ54714.1"/>
    <property type="molecule type" value="Genomic_DNA"/>
</dbReference>
<feature type="transmembrane region" description="Helical" evidence="8">
    <location>
        <begin position="172"/>
        <end position="192"/>
    </location>
</feature>
<evidence type="ECO:0000256" key="7">
    <source>
        <dbReference type="ARBA" id="ARBA00023136"/>
    </source>
</evidence>
<comment type="caution">
    <text evidence="9">The sequence shown here is derived from an EMBL/GenBank/DDBJ whole genome shotgun (WGS) entry which is preliminary data.</text>
</comment>
<keyword evidence="7 8" id="KW-0472">Membrane</keyword>
<keyword evidence="6 8" id="KW-1133">Transmembrane helix</keyword>
<feature type="transmembrane region" description="Helical" evidence="8">
    <location>
        <begin position="87"/>
        <end position="107"/>
    </location>
</feature>
<keyword evidence="5 8" id="KW-0812">Transmembrane</keyword>
<dbReference type="AlphaFoldDB" id="A0A1C0U9W8"/>
<keyword evidence="3" id="KW-0813">Transport</keyword>
<protein>
    <submittedName>
        <fullName evidence="9">Ferric enterobactin transport system permease protein FepG</fullName>
    </submittedName>
</protein>
<keyword evidence="4" id="KW-1003">Cell membrane</keyword>
<keyword evidence="10" id="KW-1185">Reference proteome</keyword>
<evidence type="ECO:0000313" key="9">
    <source>
        <dbReference type="EMBL" id="OCQ54714.1"/>
    </source>
</evidence>
<name>A0A1C0U9W8_9GAMM</name>
<evidence type="ECO:0000256" key="8">
    <source>
        <dbReference type="SAM" id="Phobius"/>
    </source>
</evidence>
<dbReference type="InterPro" id="IPR037294">
    <property type="entry name" value="ABC_BtuC-like"/>
</dbReference>
<sequence>MSRRNYCSTEVNISGKVWRQGNISLVFVPRNLMVICAILLLIMVLAVFSMTIGKFNITIEQIISAFLGPGSSTVSEKIIMDIRLPRVLTAIFVGAALGVSGAVFQSISRNALGSPDVIGFTTGAATGAIIQIVLSDNNAVQVAIAAIVGGMLTAAVVYLLSLKSGSIGGYRLILTGIGVGSVLNAFNGLLLVKGNLDNTVMANLWLAGSLNARTWEHVFPVLTGVVLLVPLVLFTARKLNIIEMGDDIASQLGINVERVRFIMIFCAVVLAALATGASGPIAFVALAAPQLVARLTRSRNMPVISAALMGACLLLAADLFTQLLPLRAAVPIGLMTGLIGGIYLIWLLTRSRQI</sequence>
<feature type="transmembrane region" description="Helical" evidence="8">
    <location>
        <begin position="139"/>
        <end position="160"/>
    </location>
</feature>
<dbReference type="PANTHER" id="PTHR30472">
    <property type="entry name" value="FERRIC ENTEROBACTIN TRANSPORT SYSTEM PERMEASE PROTEIN"/>
    <property type="match status" value="1"/>
</dbReference>
<dbReference type="SUPFAM" id="SSF81345">
    <property type="entry name" value="ABC transporter involved in vitamin B12 uptake, BtuC"/>
    <property type="match status" value="1"/>
</dbReference>
<evidence type="ECO:0000256" key="4">
    <source>
        <dbReference type="ARBA" id="ARBA00022475"/>
    </source>
</evidence>
<comment type="similarity">
    <text evidence="2">Belongs to the binding-protein-dependent transport system permease family. FecCD subfamily.</text>
</comment>
<evidence type="ECO:0000256" key="1">
    <source>
        <dbReference type="ARBA" id="ARBA00004651"/>
    </source>
</evidence>
<dbReference type="PANTHER" id="PTHR30472:SF24">
    <property type="entry name" value="FERRIC ENTEROBACTIN TRANSPORT SYSTEM PERMEASE PROTEIN FEPG"/>
    <property type="match status" value="1"/>
</dbReference>
<comment type="subcellular location">
    <subcellularLocation>
        <location evidence="1">Cell membrane</location>
        <topology evidence="1">Multi-pass membrane protein</topology>
    </subcellularLocation>
</comment>
<accession>A0A1C0U9W8</accession>
<feature type="transmembrane region" description="Helical" evidence="8">
    <location>
        <begin position="261"/>
        <end position="288"/>
    </location>
</feature>
<evidence type="ECO:0000256" key="6">
    <source>
        <dbReference type="ARBA" id="ARBA00022989"/>
    </source>
</evidence>
<evidence type="ECO:0000256" key="3">
    <source>
        <dbReference type="ARBA" id="ARBA00022448"/>
    </source>
</evidence>
<dbReference type="GO" id="GO:0033214">
    <property type="term" value="P:siderophore-iron import into cell"/>
    <property type="evidence" value="ECO:0007669"/>
    <property type="project" value="TreeGrafter"/>
</dbReference>
<dbReference type="CDD" id="cd06550">
    <property type="entry name" value="TM_ABC_iron-siderophores_like"/>
    <property type="match status" value="1"/>
</dbReference>
<evidence type="ECO:0000256" key="2">
    <source>
        <dbReference type="ARBA" id="ARBA00007935"/>
    </source>
</evidence>
<dbReference type="GO" id="GO:0022857">
    <property type="term" value="F:transmembrane transporter activity"/>
    <property type="evidence" value="ECO:0007669"/>
    <property type="project" value="InterPro"/>
</dbReference>
<dbReference type="FunFam" id="1.10.3470.10:FF:000001">
    <property type="entry name" value="Vitamin B12 ABC transporter permease BtuC"/>
    <property type="match status" value="1"/>
</dbReference>